<sequence length="465" mass="52094">MDVNPKRAPARLNQVILGACDFHIVPLQMHSEDWTDTALRDFAESTAKADTDMFTARAVAFEMFVDSRTDTATKFVSSESDGESSLHTDTRIAAFLDQVPILFRVHSEEYRNCMKEHSRTIWTELSPCAVRADHAVPALETVITGFRTAFELKLTAIDEHFKKRLETMEARLHSSFKRPESAAVDDPASAGDTHAGSNASATTHAAPASPEGCPISPLSSVSDLAPEHDVSDRGILEEKFHEEIAAAVPDLSSHLSDPSTSAYASQLKARLDEAVAHAMKLFRMFSEIAEYRITALHKFDLSDGPVSNILRGYLENLFVVRRSHLDNLSGMFKYHIEPLEDAMFIAVNPPMGETPITISDFEVQLSEAMFLFECRAAIYHKDSIWSLFSLDKEFQRRIQAHPAKSVHNTGEVFAQDLSSLSETKEMREFPPTRLLTFLPPLQWNNPFTTWGDEEEEDPATLWSPY</sequence>
<keyword evidence="3" id="KW-1185">Reference proteome</keyword>
<comment type="caution">
    <text evidence="2">The sequence shown here is derived from an EMBL/GenBank/DDBJ whole genome shotgun (WGS) entry which is preliminary data.</text>
</comment>
<dbReference type="EMBL" id="JBBXJM010000007">
    <property type="protein sequence ID" value="KAL1404927.1"/>
    <property type="molecule type" value="Genomic_DNA"/>
</dbReference>
<organism evidence="2 3">
    <name type="scientific">Vanrija albida</name>
    <dbReference type="NCBI Taxonomy" id="181172"/>
    <lineage>
        <taxon>Eukaryota</taxon>
        <taxon>Fungi</taxon>
        <taxon>Dikarya</taxon>
        <taxon>Basidiomycota</taxon>
        <taxon>Agaricomycotina</taxon>
        <taxon>Tremellomycetes</taxon>
        <taxon>Trichosporonales</taxon>
        <taxon>Trichosporonaceae</taxon>
        <taxon>Vanrija</taxon>
    </lineage>
</organism>
<dbReference type="Proteomes" id="UP001565368">
    <property type="component" value="Unassembled WGS sequence"/>
</dbReference>
<gene>
    <name evidence="2" type="ORF">Q8F55_008539</name>
</gene>
<name>A0ABR3PRE9_9TREE</name>
<evidence type="ECO:0000256" key="1">
    <source>
        <dbReference type="SAM" id="MobiDB-lite"/>
    </source>
</evidence>
<feature type="compositionally biased region" description="Low complexity" evidence="1">
    <location>
        <begin position="199"/>
        <end position="210"/>
    </location>
</feature>
<proteinExistence type="predicted"/>
<evidence type="ECO:0000313" key="2">
    <source>
        <dbReference type="EMBL" id="KAL1404927.1"/>
    </source>
</evidence>
<dbReference type="RefSeq" id="XP_069204871.1">
    <property type="nucleotide sequence ID" value="XM_069356934.1"/>
</dbReference>
<evidence type="ECO:0000313" key="3">
    <source>
        <dbReference type="Proteomes" id="UP001565368"/>
    </source>
</evidence>
<dbReference type="GeneID" id="95989582"/>
<reference evidence="2 3" key="1">
    <citation type="submission" date="2023-08" db="EMBL/GenBank/DDBJ databases">
        <title>Annotated Genome Sequence of Vanrija albida AlHP1.</title>
        <authorList>
            <person name="Herzog R."/>
        </authorList>
    </citation>
    <scope>NUCLEOTIDE SEQUENCE [LARGE SCALE GENOMIC DNA]</scope>
    <source>
        <strain evidence="2 3">AlHP1</strain>
    </source>
</reference>
<feature type="region of interest" description="Disordered" evidence="1">
    <location>
        <begin position="175"/>
        <end position="226"/>
    </location>
</feature>
<accession>A0ABR3PRE9</accession>
<protein>
    <submittedName>
        <fullName evidence="2">Uncharacterized protein</fullName>
    </submittedName>
</protein>